<organism evidence="2">
    <name type="scientific">Oryza sativa subsp. japonica</name>
    <name type="common">Rice</name>
    <dbReference type="NCBI Taxonomy" id="39947"/>
    <lineage>
        <taxon>Eukaryota</taxon>
        <taxon>Viridiplantae</taxon>
        <taxon>Streptophyta</taxon>
        <taxon>Embryophyta</taxon>
        <taxon>Tracheophyta</taxon>
        <taxon>Spermatophyta</taxon>
        <taxon>Magnoliopsida</taxon>
        <taxon>Liliopsida</taxon>
        <taxon>Poales</taxon>
        <taxon>Poaceae</taxon>
        <taxon>BOP clade</taxon>
        <taxon>Oryzoideae</taxon>
        <taxon>Oryzeae</taxon>
        <taxon>Oryzinae</taxon>
        <taxon>Oryza</taxon>
        <taxon>Oryza sativa</taxon>
    </lineage>
</organism>
<protein>
    <submittedName>
        <fullName evidence="2">Uncharacterized protein</fullName>
    </submittedName>
</protein>
<dbReference type="Proteomes" id="UP000007752">
    <property type="component" value="Chromosome 1"/>
</dbReference>
<feature type="compositionally biased region" description="Gly residues" evidence="1">
    <location>
        <begin position="161"/>
        <end position="184"/>
    </location>
</feature>
<name>B9ETB4_ORYSJ</name>
<evidence type="ECO:0000313" key="2">
    <source>
        <dbReference type="EMBL" id="EEE55482.1"/>
    </source>
</evidence>
<accession>B9ETB4</accession>
<sequence length="184" mass="19215">MGKPPKGGLLCHACDNLRLGSEIVVKHTVVPFFPNGPSAKGHNHVEPTTTLPQNFEPPSGQQELVARPWLWLSQRRHATASQEHHGWQRSSWPRRRLEAAPTWTAALLVVTAEAGGGSPCGRGGGWRRTAMLVGDAAEAGGSAEADGDARRDSGPWRSAEAGGGAEAEGGVMDGVGMDGGSAGR</sequence>
<evidence type="ECO:0000256" key="1">
    <source>
        <dbReference type="SAM" id="MobiDB-lite"/>
    </source>
</evidence>
<reference evidence="2" key="2">
    <citation type="submission" date="2008-12" db="EMBL/GenBank/DDBJ databases">
        <title>Improved gene annotation of the rice (Oryza sativa) genomes.</title>
        <authorList>
            <person name="Wang J."/>
            <person name="Li R."/>
            <person name="Fan W."/>
            <person name="Huang Q."/>
            <person name="Zhang J."/>
            <person name="Zhou Y."/>
            <person name="Hu Y."/>
            <person name="Zi S."/>
            <person name="Li J."/>
            <person name="Ni P."/>
            <person name="Zheng H."/>
            <person name="Zhang Y."/>
            <person name="Zhao M."/>
            <person name="Hao Q."/>
            <person name="McDermott J."/>
            <person name="Samudrala R."/>
            <person name="Kristiansen K."/>
            <person name="Wong G.K.-S."/>
        </authorList>
    </citation>
    <scope>NUCLEOTIDE SEQUENCE</scope>
</reference>
<dbReference type="EMBL" id="CM000138">
    <property type="protein sequence ID" value="EEE55482.1"/>
    <property type="molecule type" value="Genomic_DNA"/>
</dbReference>
<proteinExistence type="predicted"/>
<feature type="region of interest" description="Disordered" evidence="1">
    <location>
        <begin position="137"/>
        <end position="184"/>
    </location>
</feature>
<gene>
    <name evidence="2" type="ORF">OsJ_03665</name>
</gene>
<dbReference type="AlphaFoldDB" id="B9ETB4"/>
<reference evidence="2" key="1">
    <citation type="journal article" date="2005" name="PLoS Biol.">
        <title>The genomes of Oryza sativa: a history of duplications.</title>
        <authorList>
            <person name="Yu J."/>
            <person name="Wang J."/>
            <person name="Lin W."/>
            <person name="Li S."/>
            <person name="Li H."/>
            <person name="Zhou J."/>
            <person name="Ni P."/>
            <person name="Dong W."/>
            <person name="Hu S."/>
            <person name="Zeng C."/>
            <person name="Zhang J."/>
            <person name="Zhang Y."/>
            <person name="Li R."/>
            <person name="Xu Z."/>
            <person name="Li S."/>
            <person name="Li X."/>
            <person name="Zheng H."/>
            <person name="Cong L."/>
            <person name="Lin L."/>
            <person name="Yin J."/>
            <person name="Geng J."/>
            <person name="Li G."/>
            <person name="Shi J."/>
            <person name="Liu J."/>
            <person name="Lv H."/>
            <person name="Li J."/>
            <person name="Wang J."/>
            <person name="Deng Y."/>
            <person name="Ran L."/>
            <person name="Shi X."/>
            <person name="Wang X."/>
            <person name="Wu Q."/>
            <person name="Li C."/>
            <person name="Ren X."/>
            <person name="Wang J."/>
            <person name="Wang X."/>
            <person name="Li D."/>
            <person name="Liu D."/>
            <person name="Zhang X."/>
            <person name="Ji Z."/>
            <person name="Zhao W."/>
            <person name="Sun Y."/>
            <person name="Zhang Z."/>
            <person name="Bao J."/>
            <person name="Han Y."/>
            <person name="Dong L."/>
            <person name="Ji J."/>
            <person name="Chen P."/>
            <person name="Wu S."/>
            <person name="Liu J."/>
            <person name="Xiao Y."/>
            <person name="Bu D."/>
            <person name="Tan J."/>
            <person name="Yang L."/>
            <person name="Ye C."/>
            <person name="Zhang J."/>
            <person name="Xu J."/>
            <person name="Zhou Y."/>
            <person name="Yu Y."/>
            <person name="Zhang B."/>
            <person name="Zhuang S."/>
            <person name="Wei H."/>
            <person name="Liu B."/>
            <person name="Lei M."/>
            <person name="Yu H."/>
            <person name="Li Y."/>
            <person name="Xu H."/>
            <person name="Wei S."/>
            <person name="He X."/>
            <person name="Fang L."/>
            <person name="Zhang Z."/>
            <person name="Zhang Y."/>
            <person name="Huang X."/>
            <person name="Su Z."/>
            <person name="Tong W."/>
            <person name="Li J."/>
            <person name="Tong Z."/>
            <person name="Li S."/>
            <person name="Ye J."/>
            <person name="Wang L."/>
            <person name="Fang L."/>
            <person name="Lei T."/>
            <person name="Chen C."/>
            <person name="Chen H."/>
            <person name="Xu Z."/>
            <person name="Li H."/>
            <person name="Huang H."/>
            <person name="Zhang F."/>
            <person name="Xu H."/>
            <person name="Li N."/>
            <person name="Zhao C."/>
            <person name="Li S."/>
            <person name="Dong L."/>
            <person name="Huang Y."/>
            <person name="Li L."/>
            <person name="Xi Y."/>
            <person name="Qi Q."/>
            <person name="Li W."/>
            <person name="Zhang B."/>
            <person name="Hu W."/>
            <person name="Zhang Y."/>
            <person name="Tian X."/>
            <person name="Jiao Y."/>
            <person name="Liang X."/>
            <person name="Jin J."/>
            <person name="Gao L."/>
            <person name="Zheng W."/>
            <person name="Hao B."/>
            <person name="Liu S."/>
            <person name="Wang W."/>
            <person name="Yuan L."/>
            <person name="Cao M."/>
            <person name="McDermott J."/>
            <person name="Samudrala R."/>
            <person name="Wang J."/>
            <person name="Wong G.K."/>
            <person name="Yang H."/>
        </authorList>
    </citation>
    <scope>NUCLEOTIDE SEQUENCE [LARGE SCALE GENOMIC DNA]</scope>
</reference>